<evidence type="ECO:0000313" key="3">
    <source>
        <dbReference type="Proteomes" id="UP000244937"/>
    </source>
</evidence>
<gene>
    <name evidence="2" type="ORF">HYN49_00945</name>
</gene>
<dbReference type="InterPro" id="IPR014982">
    <property type="entry name" value="GSCFA"/>
</dbReference>
<evidence type="ECO:0000313" key="2">
    <source>
        <dbReference type="EMBL" id="AWI24573.1"/>
    </source>
</evidence>
<reference evidence="2 3" key="1">
    <citation type="submission" date="2018-05" db="EMBL/GenBank/DDBJ databases">
        <title>Genome sequencing of Flavobacterium sp. HYN0049.</title>
        <authorList>
            <person name="Yi H."/>
            <person name="Baek C."/>
        </authorList>
    </citation>
    <scope>NUCLEOTIDE SEQUENCE [LARGE SCALE GENOMIC DNA]</scope>
    <source>
        <strain evidence="2 3">HYN0049</strain>
    </source>
</reference>
<dbReference type="AlphaFoldDB" id="A0A2S1SDW8"/>
<dbReference type="InterPro" id="IPR036514">
    <property type="entry name" value="SGNH_hydro_sf"/>
</dbReference>
<dbReference type="OrthoDB" id="9807687at2"/>
<dbReference type="EMBL" id="CP029187">
    <property type="protein sequence ID" value="AWI24573.1"/>
    <property type="molecule type" value="Genomic_DNA"/>
</dbReference>
<protein>
    <submittedName>
        <fullName evidence="2">GSCFA domain-containing protein</fullName>
    </submittedName>
</protein>
<accession>A0A2S1SDW8</accession>
<keyword evidence="3" id="KW-1185">Reference proteome</keyword>
<dbReference type="Proteomes" id="UP000244937">
    <property type="component" value="Chromosome"/>
</dbReference>
<sequence>MQFRTEIPIAESSHKLDYKSSIVSLGSCFAESMAEKFGYYQFRNTVNPFGIIFQPLALAKIIRFAAVQKKFTEADVFHSNDTWHCFDAHSALSNVYRDDLIDSLNASTAQLYRGLENATHLIVTLGTAWVYKHDQTNEYVANCHKVPQRYFSKQLLSVDAIADSLKQLINSVYAINPDCHIIFTVSPVRHIKDGFVENQQSKANLISALHNTLASSDAAYFPSYEIMMDELRDYRFYAEDMLHPNQTAVDYIWQRFVDTHIKESAYAVMNKVGSIQKSLAHRPFNPDTSQHLAFQEKLQEQVAKLQSRFPHMVFSQESQ</sequence>
<feature type="domain" description="GSCFA" evidence="1">
    <location>
        <begin position="22"/>
        <end position="256"/>
    </location>
</feature>
<dbReference type="RefSeq" id="WP_108902372.1">
    <property type="nucleotide sequence ID" value="NZ_CP029187.1"/>
</dbReference>
<dbReference type="Pfam" id="PF08885">
    <property type="entry name" value="GSCFA"/>
    <property type="match status" value="1"/>
</dbReference>
<dbReference type="GO" id="GO:0016788">
    <property type="term" value="F:hydrolase activity, acting on ester bonds"/>
    <property type="evidence" value="ECO:0007669"/>
    <property type="project" value="UniProtKB-ARBA"/>
</dbReference>
<dbReference type="Gene3D" id="3.40.50.1110">
    <property type="entry name" value="SGNH hydrolase"/>
    <property type="match status" value="1"/>
</dbReference>
<name>A0A2S1SDW8_9FLAO</name>
<organism evidence="2 3">
    <name type="scientific">Flavobacterium pallidum</name>
    <dbReference type="NCBI Taxonomy" id="2172098"/>
    <lineage>
        <taxon>Bacteria</taxon>
        <taxon>Pseudomonadati</taxon>
        <taxon>Bacteroidota</taxon>
        <taxon>Flavobacteriia</taxon>
        <taxon>Flavobacteriales</taxon>
        <taxon>Flavobacteriaceae</taxon>
        <taxon>Flavobacterium</taxon>
    </lineage>
</organism>
<evidence type="ECO:0000259" key="1">
    <source>
        <dbReference type="Pfam" id="PF08885"/>
    </source>
</evidence>
<proteinExistence type="predicted"/>
<dbReference type="SUPFAM" id="SSF52266">
    <property type="entry name" value="SGNH hydrolase"/>
    <property type="match status" value="1"/>
</dbReference>
<dbReference type="KEGG" id="fpal:HYN49_00945"/>